<dbReference type="PANTHER" id="PTHR43762:SF1">
    <property type="entry name" value="D-ARABINONO-1,4-LACTONE OXIDASE"/>
    <property type="match status" value="1"/>
</dbReference>
<dbReference type="Proteomes" id="UP000623467">
    <property type="component" value="Unassembled WGS sequence"/>
</dbReference>
<dbReference type="Gene3D" id="1.10.45.10">
    <property type="entry name" value="Vanillyl-alcohol Oxidase, Chain A, domain 4"/>
    <property type="match status" value="1"/>
</dbReference>
<dbReference type="EC" id="1.1.3.37" evidence="2"/>
<feature type="region of interest" description="Disordered" evidence="5">
    <location>
        <begin position="515"/>
        <end position="590"/>
    </location>
</feature>
<keyword evidence="3" id="KW-0560">Oxidoreductase</keyword>
<accession>A0A8H7DFB2</accession>
<dbReference type="Pfam" id="PF01565">
    <property type="entry name" value="FAD_binding_4"/>
    <property type="match status" value="1"/>
</dbReference>
<reference evidence="7" key="1">
    <citation type="submission" date="2020-05" db="EMBL/GenBank/DDBJ databases">
        <title>Mycena genomes resolve the evolution of fungal bioluminescence.</title>
        <authorList>
            <person name="Tsai I.J."/>
        </authorList>
    </citation>
    <scope>NUCLEOTIDE SEQUENCE</scope>
    <source>
        <strain evidence="7">160909Yilan</strain>
    </source>
</reference>
<dbReference type="InterPro" id="IPR006094">
    <property type="entry name" value="Oxid_FAD_bind_N"/>
</dbReference>
<evidence type="ECO:0000256" key="4">
    <source>
        <dbReference type="ARBA" id="ARBA00033418"/>
    </source>
</evidence>
<evidence type="ECO:0000313" key="8">
    <source>
        <dbReference type="Proteomes" id="UP000623467"/>
    </source>
</evidence>
<dbReference type="InterPro" id="IPR007173">
    <property type="entry name" value="ALO_C"/>
</dbReference>
<dbReference type="AlphaFoldDB" id="A0A8H7DFB2"/>
<dbReference type="InterPro" id="IPR010031">
    <property type="entry name" value="FAD_lactone_oxidase-like"/>
</dbReference>
<evidence type="ECO:0000256" key="2">
    <source>
        <dbReference type="ARBA" id="ARBA00013136"/>
    </source>
</evidence>
<protein>
    <recommendedName>
        <fullName evidence="2">D-arabinono-1,4-lactone oxidase</fullName>
        <ecNumber evidence="2">1.1.3.37</ecNumber>
    </recommendedName>
    <alternativeName>
        <fullName evidence="4">L-galactono-gamma-lactone oxidase</fullName>
    </alternativeName>
</protein>
<dbReference type="Gene3D" id="3.30.43.10">
    <property type="entry name" value="Uridine Diphospho-n-acetylenolpyruvylglucosamine Reductase, domain 2"/>
    <property type="match status" value="1"/>
</dbReference>
<dbReference type="GO" id="GO:0003885">
    <property type="term" value="F:D-arabinono-1,4-lactone oxidase activity"/>
    <property type="evidence" value="ECO:0007669"/>
    <property type="project" value="UniProtKB-EC"/>
</dbReference>
<evidence type="ECO:0000259" key="6">
    <source>
        <dbReference type="PROSITE" id="PS51387"/>
    </source>
</evidence>
<dbReference type="GO" id="GO:0005739">
    <property type="term" value="C:mitochondrion"/>
    <property type="evidence" value="ECO:0007669"/>
    <property type="project" value="TreeGrafter"/>
</dbReference>
<dbReference type="InterPro" id="IPR016166">
    <property type="entry name" value="FAD-bd_PCMH"/>
</dbReference>
<dbReference type="Gene3D" id="3.30.465.10">
    <property type="match status" value="1"/>
</dbReference>
<evidence type="ECO:0000256" key="3">
    <source>
        <dbReference type="ARBA" id="ARBA00023002"/>
    </source>
</evidence>
<dbReference type="OrthoDB" id="610608at2759"/>
<comment type="caution">
    <text evidence="7">The sequence shown here is derived from an EMBL/GenBank/DDBJ whole genome shotgun (WGS) entry which is preliminary data.</text>
</comment>
<dbReference type="InterPro" id="IPR016169">
    <property type="entry name" value="FAD-bd_PCMH_sub2"/>
</dbReference>
<organism evidence="7 8">
    <name type="scientific">Mycena sanguinolenta</name>
    <dbReference type="NCBI Taxonomy" id="230812"/>
    <lineage>
        <taxon>Eukaryota</taxon>
        <taxon>Fungi</taxon>
        <taxon>Dikarya</taxon>
        <taxon>Basidiomycota</taxon>
        <taxon>Agaricomycotina</taxon>
        <taxon>Agaricomycetes</taxon>
        <taxon>Agaricomycetidae</taxon>
        <taxon>Agaricales</taxon>
        <taxon>Marasmiineae</taxon>
        <taxon>Mycenaceae</taxon>
        <taxon>Mycena</taxon>
    </lineage>
</organism>
<proteinExistence type="predicted"/>
<comment type="pathway">
    <text evidence="1">Cofactor biosynthesis; D-erythroascorbate biosynthesis; dehydro-D-arabinono-1,4-lactone from D-arabinose: step 2/2.</text>
</comment>
<feature type="compositionally biased region" description="Acidic residues" evidence="5">
    <location>
        <begin position="544"/>
        <end position="562"/>
    </location>
</feature>
<dbReference type="EMBL" id="JACAZH010000003">
    <property type="protein sequence ID" value="KAF7373359.1"/>
    <property type="molecule type" value="Genomic_DNA"/>
</dbReference>
<dbReference type="PANTHER" id="PTHR43762">
    <property type="entry name" value="L-GULONOLACTONE OXIDASE"/>
    <property type="match status" value="1"/>
</dbReference>
<feature type="domain" description="FAD-binding PCMH-type" evidence="6">
    <location>
        <begin position="35"/>
        <end position="203"/>
    </location>
</feature>
<dbReference type="GO" id="GO:0016020">
    <property type="term" value="C:membrane"/>
    <property type="evidence" value="ECO:0007669"/>
    <property type="project" value="InterPro"/>
</dbReference>
<dbReference type="Gene3D" id="3.30.70.2520">
    <property type="match status" value="1"/>
</dbReference>
<dbReference type="InterPro" id="IPR016171">
    <property type="entry name" value="Vanillyl_alc_oxidase_C-sub2"/>
</dbReference>
<dbReference type="PROSITE" id="PS51387">
    <property type="entry name" value="FAD_PCMH"/>
    <property type="match status" value="1"/>
</dbReference>
<dbReference type="Pfam" id="PF04030">
    <property type="entry name" value="ALO"/>
    <property type="match status" value="1"/>
</dbReference>
<dbReference type="SUPFAM" id="SSF56176">
    <property type="entry name" value="FAD-binding/transporter-associated domain-like"/>
    <property type="match status" value="1"/>
</dbReference>
<gene>
    <name evidence="7" type="ORF">MSAN_00545500</name>
</gene>
<sequence>MHETNYASLPRTALVAALEPIAVTRPRWENWARTFQAIPRALFMPTSVHHCRIALELARRDHRVLRPVGIGHSPSDVACTRDYMLDMTRMNAVLEVNATECYVVAQAGITLTDLHIALGEHGLAMRNLGSISDQTLAGIVTTATHGSGVSFGVMSTHVLGLTLLTPSNTIVSCSPSENRDLFDATVEKAFRLREVQTVRPFGDVVRDLDELKRDGEHVRLWRCALLFLASFIIVDILQAPNPGWLLVLAFSLLVRVPRRAVLTAIVQIRPAIAKVAFLGFAHPPRTLPRACASHPFRTYLGRAPRVLSRRPGGAVVDNSVNVFNVECRYPQHTTEWALPSSRAKACLTELGEWLKAEAKDPEGERPHFPIEIRFSAADELWMSPSNGEETCWIGIVQFKPYNLPTRYRALFATFERILASHGGRPHWAKAHHLDACSVRRLYPQFHRFLGVVKEVDPEGTFRNEYLERHLLGRPGASDGREFKVWRGLPTPSLCGEEQNRGQSWWATWLWPQKSKAPEPDWRVPPPEEELREERERRRSAAVWSDDEAAVDSSASEDSDGESEVTLVGSAQMQEGKEKCPARTLVGSPEN</sequence>
<keyword evidence="8" id="KW-1185">Reference proteome</keyword>
<evidence type="ECO:0000256" key="1">
    <source>
        <dbReference type="ARBA" id="ARBA00005083"/>
    </source>
</evidence>
<dbReference type="UniPathway" id="UPA00771">
    <property type="reaction ID" value="UER00766"/>
</dbReference>
<dbReference type="InterPro" id="IPR036318">
    <property type="entry name" value="FAD-bd_PCMH-like_sf"/>
</dbReference>
<evidence type="ECO:0000256" key="5">
    <source>
        <dbReference type="SAM" id="MobiDB-lite"/>
    </source>
</evidence>
<dbReference type="GO" id="GO:0071949">
    <property type="term" value="F:FAD binding"/>
    <property type="evidence" value="ECO:0007669"/>
    <property type="project" value="InterPro"/>
</dbReference>
<evidence type="ECO:0000313" key="7">
    <source>
        <dbReference type="EMBL" id="KAF7373359.1"/>
    </source>
</evidence>
<name>A0A8H7DFB2_9AGAR</name>
<dbReference type="InterPro" id="IPR016167">
    <property type="entry name" value="FAD-bd_PCMH_sub1"/>
</dbReference>